<dbReference type="InterPro" id="IPR036388">
    <property type="entry name" value="WH-like_DNA-bd_sf"/>
</dbReference>
<dbReference type="InterPro" id="IPR008920">
    <property type="entry name" value="TF_FadR/GntR_C"/>
</dbReference>
<dbReference type="PROSITE" id="PS50949">
    <property type="entry name" value="HTH_GNTR"/>
    <property type="match status" value="1"/>
</dbReference>
<comment type="caution">
    <text evidence="6">The sequence shown here is derived from an EMBL/GenBank/DDBJ whole genome shotgun (WGS) entry which is preliminary data.</text>
</comment>
<dbReference type="SMART" id="SM00895">
    <property type="entry name" value="FCD"/>
    <property type="match status" value="1"/>
</dbReference>
<dbReference type="GO" id="GO:0003700">
    <property type="term" value="F:DNA-binding transcription factor activity"/>
    <property type="evidence" value="ECO:0007669"/>
    <property type="project" value="InterPro"/>
</dbReference>
<dbReference type="InterPro" id="IPR036390">
    <property type="entry name" value="WH_DNA-bd_sf"/>
</dbReference>
<reference evidence="6 7" key="1">
    <citation type="submission" date="2018-06" db="EMBL/GenBank/DDBJ databases">
        <title>Paenibacillus montanisoli sp. nov., isolated from mountain area soil.</title>
        <authorList>
            <person name="Wu M."/>
        </authorList>
    </citation>
    <scope>NUCLEOTIDE SEQUENCE [LARGE SCALE GENOMIC DNA]</scope>
    <source>
        <strain evidence="6 7">RA17</strain>
    </source>
</reference>
<dbReference type="InterPro" id="IPR000524">
    <property type="entry name" value="Tscrpt_reg_HTH_GntR"/>
</dbReference>
<sequence>MTTNNPNELSFEPIERKTMVMEITDRLLSYLLSGKIRPGAKLPAERQLSEAIGVGRSSLREALKALTVLGLLEVRHGDGTYLKRADSELLPRVIEWGLLLGEKRTMDLIEARQTIEAAVARLAAARRDERQLAELKEIVERLDTTGNSNSVFEAFTESDIAFHMKLAEIAGNTVLRDMLTSIRSLLRVWIKSVVASEGSTKFSYEEHLAVYRAIEQGDAEAAARAMDAHMDSASSRLKQLIEAWNEEQ</sequence>
<dbReference type="SMART" id="SM00345">
    <property type="entry name" value="HTH_GNTR"/>
    <property type="match status" value="1"/>
</dbReference>
<keyword evidence="3" id="KW-0804">Transcription</keyword>
<evidence type="ECO:0000256" key="1">
    <source>
        <dbReference type="ARBA" id="ARBA00023015"/>
    </source>
</evidence>
<dbReference type="Proteomes" id="UP000249260">
    <property type="component" value="Unassembled WGS sequence"/>
</dbReference>
<proteinExistence type="predicted"/>
<keyword evidence="7" id="KW-1185">Reference proteome</keyword>
<dbReference type="SUPFAM" id="SSF48008">
    <property type="entry name" value="GntR ligand-binding domain-like"/>
    <property type="match status" value="1"/>
</dbReference>
<dbReference type="RefSeq" id="WP_112880750.1">
    <property type="nucleotide sequence ID" value="NZ_QLUW01000001.1"/>
</dbReference>
<dbReference type="Pfam" id="PF07729">
    <property type="entry name" value="FCD"/>
    <property type="match status" value="1"/>
</dbReference>
<dbReference type="OrthoDB" id="9782299at2"/>
<evidence type="ECO:0000313" key="7">
    <source>
        <dbReference type="Proteomes" id="UP000249260"/>
    </source>
</evidence>
<evidence type="ECO:0000256" key="3">
    <source>
        <dbReference type="ARBA" id="ARBA00023163"/>
    </source>
</evidence>
<evidence type="ECO:0000256" key="2">
    <source>
        <dbReference type="ARBA" id="ARBA00023125"/>
    </source>
</evidence>
<feature type="domain" description="HTH gntR-type" evidence="5">
    <location>
        <begin position="17"/>
        <end position="85"/>
    </location>
</feature>
<dbReference type="Gene3D" id="1.10.10.10">
    <property type="entry name" value="Winged helix-like DNA-binding domain superfamily/Winged helix DNA-binding domain"/>
    <property type="match status" value="1"/>
</dbReference>
<keyword evidence="1" id="KW-0805">Transcription regulation</keyword>
<dbReference type="PANTHER" id="PTHR43537">
    <property type="entry name" value="TRANSCRIPTIONAL REGULATOR, GNTR FAMILY"/>
    <property type="match status" value="1"/>
</dbReference>
<feature type="coiled-coil region" evidence="4">
    <location>
        <begin position="108"/>
        <end position="145"/>
    </location>
</feature>
<dbReference type="PANTHER" id="PTHR43537:SF5">
    <property type="entry name" value="UXU OPERON TRANSCRIPTIONAL REGULATOR"/>
    <property type="match status" value="1"/>
</dbReference>
<name>A0A328UC85_9BACL</name>
<dbReference type="CDD" id="cd07377">
    <property type="entry name" value="WHTH_GntR"/>
    <property type="match status" value="1"/>
</dbReference>
<evidence type="ECO:0000259" key="5">
    <source>
        <dbReference type="PROSITE" id="PS50949"/>
    </source>
</evidence>
<protein>
    <submittedName>
        <fullName evidence="6">GntR family transcriptional regulator</fullName>
    </submittedName>
</protein>
<dbReference type="EMBL" id="QLUW01000001">
    <property type="protein sequence ID" value="RAP77626.1"/>
    <property type="molecule type" value="Genomic_DNA"/>
</dbReference>
<dbReference type="InterPro" id="IPR011711">
    <property type="entry name" value="GntR_C"/>
</dbReference>
<gene>
    <name evidence="6" type="ORF">DL346_03900</name>
</gene>
<dbReference type="AlphaFoldDB" id="A0A328UC85"/>
<dbReference type="Pfam" id="PF00392">
    <property type="entry name" value="GntR"/>
    <property type="match status" value="1"/>
</dbReference>
<evidence type="ECO:0000313" key="6">
    <source>
        <dbReference type="EMBL" id="RAP77626.1"/>
    </source>
</evidence>
<evidence type="ECO:0000256" key="4">
    <source>
        <dbReference type="SAM" id="Coils"/>
    </source>
</evidence>
<dbReference type="Gene3D" id="1.20.120.530">
    <property type="entry name" value="GntR ligand-binding domain-like"/>
    <property type="match status" value="1"/>
</dbReference>
<dbReference type="SUPFAM" id="SSF46785">
    <property type="entry name" value="Winged helix' DNA-binding domain"/>
    <property type="match status" value="1"/>
</dbReference>
<dbReference type="GO" id="GO:0003677">
    <property type="term" value="F:DNA binding"/>
    <property type="evidence" value="ECO:0007669"/>
    <property type="project" value="UniProtKB-KW"/>
</dbReference>
<keyword evidence="2" id="KW-0238">DNA-binding</keyword>
<organism evidence="6 7">
    <name type="scientific">Paenibacillus montanisoli</name>
    <dbReference type="NCBI Taxonomy" id="2081970"/>
    <lineage>
        <taxon>Bacteria</taxon>
        <taxon>Bacillati</taxon>
        <taxon>Bacillota</taxon>
        <taxon>Bacilli</taxon>
        <taxon>Bacillales</taxon>
        <taxon>Paenibacillaceae</taxon>
        <taxon>Paenibacillus</taxon>
    </lineage>
</organism>
<dbReference type="PRINTS" id="PR00035">
    <property type="entry name" value="HTHGNTR"/>
</dbReference>
<accession>A0A328UC85</accession>
<keyword evidence="4" id="KW-0175">Coiled coil</keyword>